<dbReference type="RefSeq" id="WP_038987934.1">
    <property type="nucleotide sequence ID" value="NZ_JACAJT010000001.1"/>
</dbReference>
<reference evidence="2 3" key="1">
    <citation type="submission" date="2016-01" db="EMBL/GenBank/DDBJ databases">
        <title>Whole genome sequencing of Myroides marinus L41.</title>
        <authorList>
            <person name="Hong K.W."/>
        </authorList>
    </citation>
    <scope>NUCLEOTIDE SEQUENCE [LARGE SCALE GENOMIC DNA]</scope>
    <source>
        <strain evidence="2 3">L41</strain>
    </source>
</reference>
<dbReference type="EMBL" id="LQNU01000087">
    <property type="protein sequence ID" value="KZE74979.1"/>
    <property type="molecule type" value="Genomic_DNA"/>
</dbReference>
<feature type="chain" id="PRO_5007864942" evidence="1">
    <location>
        <begin position="22"/>
        <end position="273"/>
    </location>
</feature>
<dbReference type="Proteomes" id="UP000076630">
    <property type="component" value="Unassembled WGS sequence"/>
</dbReference>
<dbReference type="OrthoDB" id="1455378at2"/>
<accession>A0A165QH65</accession>
<evidence type="ECO:0000256" key="1">
    <source>
        <dbReference type="SAM" id="SignalP"/>
    </source>
</evidence>
<feature type="signal peptide" evidence="1">
    <location>
        <begin position="1"/>
        <end position="21"/>
    </location>
</feature>
<protein>
    <submittedName>
        <fullName evidence="2">Uncharacterized protein</fullName>
    </submittedName>
</protein>
<evidence type="ECO:0000313" key="2">
    <source>
        <dbReference type="EMBL" id="KZE74979.1"/>
    </source>
</evidence>
<organism evidence="2 3">
    <name type="scientific">Myroides marinus</name>
    <dbReference type="NCBI Taxonomy" id="703342"/>
    <lineage>
        <taxon>Bacteria</taxon>
        <taxon>Pseudomonadati</taxon>
        <taxon>Bacteroidota</taxon>
        <taxon>Flavobacteriia</taxon>
        <taxon>Flavobacteriales</taxon>
        <taxon>Flavobacteriaceae</taxon>
        <taxon>Myroides</taxon>
    </lineage>
</organism>
<name>A0A165QH65_9FLAO</name>
<comment type="caution">
    <text evidence="2">The sequence shown here is derived from an EMBL/GenBank/DDBJ whole genome shotgun (WGS) entry which is preliminary data.</text>
</comment>
<keyword evidence="1" id="KW-0732">Signal</keyword>
<gene>
    <name evidence="2" type="ORF">AV926_17255</name>
</gene>
<sequence>MNRLLKVLLVFTLLTSTITMSAQKSSKTKQKADGRDIYVGSDIIKDLLKQEKDTLFTRYYLGGFMVDSTALWREKVIYTGKQIAEDEYQLLTTSMLKNKETGELSLYIKGEKRFEKKKTKATHIINQKYLLDGLVEEVVHKGDTYVVKCVNAEGVVLNNKGCLRYSYTPFPEIKTHKFRASMQDAIYNVVTKSRGTLPNYIILSIEADVKSKRWNLALDFPDQYNLGSDMHTSLVAAIVHVLNNEKLEEYHYDQDINGNYYNRTMYVPIRFKK</sequence>
<keyword evidence="3" id="KW-1185">Reference proteome</keyword>
<dbReference type="AlphaFoldDB" id="A0A165QH65"/>
<proteinExistence type="predicted"/>
<evidence type="ECO:0000313" key="3">
    <source>
        <dbReference type="Proteomes" id="UP000076630"/>
    </source>
</evidence>